<protein>
    <submittedName>
        <fullName evidence="5">Metalloregulator ArsR/SmtB family transcription factor</fullName>
    </submittedName>
</protein>
<feature type="domain" description="HTH arsR-type" evidence="4">
    <location>
        <begin position="1"/>
        <end position="87"/>
    </location>
</feature>
<accession>A0A7J3M249</accession>
<gene>
    <name evidence="5" type="ORF">ENT52_04370</name>
</gene>
<sequence>MNILDAIGNESRRKILELLAKKPCYVSEIAYYLRMAPKVVIEHLEKLESAGIVRSVEDGRRRYYYIPKNVHIEVTISPHRFEVHVSSDNTSNPSEALRELESKLSYLNIKSDSLSEVYKALKVAEDICTKFSAIHGSIISKLNELTELILEEVEKIVSDDLERLILLAMTKGMKTAIEIAECFKIPYKEVERVLESLRVRGLVRREIIGDEEIWMLEVR</sequence>
<dbReference type="AlphaFoldDB" id="A0A7J3M249"/>
<dbReference type="GO" id="GO:0003677">
    <property type="term" value="F:DNA binding"/>
    <property type="evidence" value="ECO:0007669"/>
    <property type="project" value="UniProtKB-KW"/>
</dbReference>
<dbReference type="PANTHER" id="PTHR33154">
    <property type="entry name" value="TRANSCRIPTIONAL REGULATOR, ARSR FAMILY"/>
    <property type="match status" value="1"/>
</dbReference>
<evidence type="ECO:0000256" key="3">
    <source>
        <dbReference type="ARBA" id="ARBA00023163"/>
    </source>
</evidence>
<dbReference type="InterPro" id="IPR051081">
    <property type="entry name" value="HTH_MetalResp_TranReg"/>
</dbReference>
<dbReference type="CDD" id="cd00090">
    <property type="entry name" value="HTH_ARSR"/>
    <property type="match status" value="1"/>
</dbReference>
<dbReference type="InterPro" id="IPR002831">
    <property type="entry name" value="Tscrpt_reg_TrmB_N"/>
</dbReference>
<dbReference type="InterPro" id="IPR001845">
    <property type="entry name" value="HTH_ArsR_DNA-bd_dom"/>
</dbReference>
<proteinExistence type="predicted"/>
<dbReference type="InterPro" id="IPR036388">
    <property type="entry name" value="WH-like_DNA-bd_sf"/>
</dbReference>
<keyword evidence="1" id="KW-0805">Transcription regulation</keyword>
<dbReference type="PRINTS" id="PR00778">
    <property type="entry name" value="HTHARSR"/>
</dbReference>
<dbReference type="SMART" id="SM00418">
    <property type="entry name" value="HTH_ARSR"/>
    <property type="match status" value="1"/>
</dbReference>
<dbReference type="InterPro" id="IPR036390">
    <property type="entry name" value="WH_DNA-bd_sf"/>
</dbReference>
<dbReference type="NCBIfam" id="NF033788">
    <property type="entry name" value="HTH_metalloreg"/>
    <property type="match status" value="1"/>
</dbReference>
<dbReference type="Pfam" id="PF01022">
    <property type="entry name" value="HTH_5"/>
    <property type="match status" value="1"/>
</dbReference>
<dbReference type="Pfam" id="PF01978">
    <property type="entry name" value="TrmB"/>
    <property type="match status" value="1"/>
</dbReference>
<dbReference type="GO" id="GO:0003700">
    <property type="term" value="F:DNA-binding transcription factor activity"/>
    <property type="evidence" value="ECO:0007669"/>
    <property type="project" value="InterPro"/>
</dbReference>
<name>A0A7J3M249_ARCFL</name>
<comment type="caution">
    <text evidence="5">The sequence shown here is derived from an EMBL/GenBank/DDBJ whole genome shotgun (WGS) entry which is preliminary data.</text>
</comment>
<reference evidence="5" key="1">
    <citation type="journal article" date="2020" name="mSystems">
        <title>Genome- and Community-Level Interaction Insights into Carbon Utilization and Element Cycling Functions of Hydrothermarchaeota in Hydrothermal Sediment.</title>
        <authorList>
            <person name="Zhou Z."/>
            <person name="Liu Y."/>
            <person name="Xu W."/>
            <person name="Pan J."/>
            <person name="Luo Z.H."/>
            <person name="Li M."/>
        </authorList>
    </citation>
    <scope>NUCLEOTIDE SEQUENCE [LARGE SCALE GENOMIC DNA]</scope>
    <source>
        <strain evidence="5">SpSt-587</strain>
    </source>
</reference>
<dbReference type="PROSITE" id="PS50987">
    <property type="entry name" value="HTH_ARSR_2"/>
    <property type="match status" value="1"/>
</dbReference>
<evidence type="ECO:0000313" key="5">
    <source>
        <dbReference type="EMBL" id="HGT82943.1"/>
    </source>
</evidence>
<evidence type="ECO:0000259" key="4">
    <source>
        <dbReference type="PROSITE" id="PS50987"/>
    </source>
</evidence>
<dbReference type="EMBL" id="DSYZ01000089">
    <property type="protein sequence ID" value="HGT82943.1"/>
    <property type="molecule type" value="Genomic_DNA"/>
</dbReference>
<keyword evidence="2" id="KW-0238">DNA-binding</keyword>
<dbReference type="PANTHER" id="PTHR33154:SF33">
    <property type="entry name" value="TRANSCRIPTIONAL REPRESSOR SDPR"/>
    <property type="match status" value="1"/>
</dbReference>
<evidence type="ECO:0000256" key="1">
    <source>
        <dbReference type="ARBA" id="ARBA00023015"/>
    </source>
</evidence>
<dbReference type="InterPro" id="IPR011991">
    <property type="entry name" value="ArsR-like_HTH"/>
</dbReference>
<keyword evidence="3" id="KW-0804">Transcription</keyword>
<dbReference type="Gene3D" id="1.10.10.10">
    <property type="entry name" value="Winged helix-like DNA-binding domain superfamily/Winged helix DNA-binding domain"/>
    <property type="match status" value="1"/>
</dbReference>
<organism evidence="5">
    <name type="scientific">Archaeoglobus fulgidus</name>
    <dbReference type="NCBI Taxonomy" id="2234"/>
    <lineage>
        <taxon>Archaea</taxon>
        <taxon>Methanobacteriati</taxon>
        <taxon>Methanobacteriota</taxon>
        <taxon>Archaeoglobi</taxon>
        <taxon>Archaeoglobales</taxon>
        <taxon>Archaeoglobaceae</taxon>
        <taxon>Archaeoglobus</taxon>
    </lineage>
</organism>
<dbReference type="SUPFAM" id="SSF46785">
    <property type="entry name" value="Winged helix' DNA-binding domain"/>
    <property type="match status" value="2"/>
</dbReference>
<evidence type="ECO:0000256" key="2">
    <source>
        <dbReference type="ARBA" id="ARBA00023125"/>
    </source>
</evidence>